<dbReference type="AlphaFoldDB" id="A0A498RFU8"/>
<dbReference type="Pfam" id="PF13597">
    <property type="entry name" value="NRDD"/>
    <property type="match status" value="1"/>
</dbReference>
<protein>
    <submittedName>
        <fullName evidence="1">Ribonucleoside-triphosphate reductase anaerobic</fullName>
    </submittedName>
</protein>
<accession>A0A498RFU8</accession>
<dbReference type="OrthoDB" id="3173988at2"/>
<dbReference type="Proteomes" id="UP000277811">
    <property type="component" value="Unassembled WGS sequence"/>
</dbReference>
<dbReference type="GO" id="GO:0006260">
    <property type="term" value="P:DNA replication"/>
    <property type="evidence" value="ECO:0007669"/>
    <property type="project" value="InterPro"/>
</dbReference>
<reference evidence="1 2" key="1">
    <citation type="submission" date="2018-06" db="EMBL/GenBank/DDBJ databases">
        <authorList>
            <person name="Strepis N."/>
        </authorList>
    </citation>
    <scope>NUCLEOTIDE SEQUENCE [LARGE SCALE GENOMIC DNA]</scope>
    <source>
        <strain evidence="1">LUCI</strain>
    </source>
</reference>
<dbReference type="InterPro" id="IPR012833">
    <property type="entry name" value="NrdD"/>
</dbReference>
<name>A0A498RFU8_9FIRM</name>
<dbReference type="GO" id="GO:0008998">
    <property type="term" value="F:ribonucleoside-triphosphate reductase (thioredoxin) activity"/>
    <property type="evidence" value="ECO:0007669"/>
    <property type="project" value="InterPro"/>
</dbReference>
<proteinExistence type="predicted"/>
<evidence type="ECO:0000313" key="2">
    <source>
        <dbReference type="Proteomes" id="UP000277811"/>
    </source>
</evidence>
<dbReference type="RefSeq" id="WP_122629785.1">
    <property type="nucleotide sequence ID" value="NZ_UPPP01000105.1"/>
</dbReference>
<gene>
    <name evidence="1" type="ORF">LUCI_4238</name>
</gene>
<sequence>MMMIDGVLVEAAGGLSQEEARQYAEEEIERWQAEGKRLNRVVLRLDGNEVIVKAFEKSPIMRVRRITGYLSNINNFNDAKKAELYDRYKHMSDSQRAIREYAE</sequence>
<evidence type="ECO:0000313" key="1">
    <source>
        <dbReference type="EMBL" id="VBB08952.1"/>
    </source>
</evidence>
<dbReference type="EMBL" id="UPPP01000105">
    <property type="protein sequence ID" value="VBB08952.1"/>
    <property type="molecule type" value="Genomic_DNA"/>
</dbReference>
<organism evidence="1 2">
    <name type="scientific">Lucifera butyrica</name>
    <dbReference type="NCBI Taxonomy" id="1351585"/>
    <lineage>
        <taxon>Bacteria</taxon>
        <taxon>Bacillati</taxon>
        <taxon>Bacillota</taxon>
        <taxon>Negativicutes</taxon>
        <taxon>Veillonellales</taxon>
        <taxon>Veillonellaceae</taxon>
        <taxon>Lucifera</taxon>
    </lineage>
</organism>
<keyword evidence="2" id="KW-1185">Reference proteome</keyword>